<dbReference type="NCBIfam" id="TIGR02191">
    <property type="entry name" value="RNaseIII"/>
    <property type="match status" value="1"/>
</dbReference>
<feature type="domain" description="DRBM" evidence="10">
    <location>
        <begin position="185"/>
        <end position="254"/>
    </location>
</feature>
<dbReference type="FunFam" id="3.30.160.20:FF:000007">
    <property type="entry name" value="Double-stranded RNA-binding protein Staufen homolog 1"/>
    <property type="match status" value="1"/>
</dbReference>
<comment type="caution">
    <text evidence="12">The sequence shown here is derived from an EMBL/GenBank/DDBJ whole genome shotgun (WGS) entry which is preliminary data.</text>
</comment>
<dbReference type="EC" id="3.1.26.3" evidence="9"/>
<dbReference type="PROSITE" id="PS50142">
    <property type="entry name" value="RNASE_3_2"/>
    <property type="match status" value="1"/>
</dbReference>
<dbReference type="Pfam" id="PF14622">
    <property type="entry name" value="Ribonucleas_3_3"/>
    <property type="match status" value="1"/>
</dbReference>
<dbReference type="SMART" id="SM00535">
    <property type="entry name" value="RIBOc"/>
    <property type="match status" value="1"/>
</dbReference>
<dbReference type="GO" id="GO:0008033">
    <property type="term" value="P:tRNA processing"/>
    <property type="evidence" value="ECO:0007669"/>
    <property type="project" value="UniProtKB-KW"/>
</dbReference>
<evidence type="ECO:0000259" key="11">
    <source>
        <dbReference type="PROSITE" id="PS50142"/>
    </source>
</evidence>
<dbReference type="GO" id="GO:0046872">
    <property type="term" value="F:metal ion binding"/>
    <property type="evidence" value="ECO:0007669"/>
    <property type="project" value="UniProtKB-KW"/>
</dbReference>
<keyword evidence="9" id="KW-0699">rRNA-binding</keyword>
<evidence type="ECO:0000313" key="12">
    <source>
        <dbReference type="EMBL" id="HER96745.1"/>
    </source>
</evidence>
<dbReference type="Pfam" id="PF00035">
    <property type="entry name" value="dsrm"/>
    <property type="match status" value="1"/>
</dbReference>
<keyword evidence="8 9" id="KW-0694">RNA-binding</keyword>
<feature type="active site" evidence="9">
    <location>
        <position position="147"/>
    </location>
</feature>
<comment type="subcellular location">
    <subcellularLocation>
        <location evidence="9">Cytoplasm</location>
    </subcellularLocation>
</comment>
<dbReference type="Gene3D" id="1.10.1520.10">
    <property type="entry name" value="Ribonuclease III domain"/>
    <property type="match status" value="1"/>
</dbReference>
<keyword evidence="9" id="KW-0460">Magnesium</keyword>
<keyword evidence="9" id="KW-0963">Cytoplasm</keyword>
<evidence type="ECO:0000256" key="5">
    <source>
        <dbReference type="ARBA" id="ARBA00022722"/>
    </source>
</evidence>
<keyword evidence="9" id="KW-0479">Metal-binding</keyword>
<dbReference type="CDD" id="cd00593">
    <property type="entry name" value="RIBOc"/>
    <property type="match status" value="1"/>
</dbReference>
<dbReference type="GO" id="GO:0010468">
    <property type="term" value="P:regulation of gene expression"/>
    <property type="evidence" value="ECO:0007669"/>
    <property type="project" value="TreeGrafter"/>
</dbReference>
<protein>
    <recommendedName>
        <fullName evidence="9">Ribonuclease 3</fullName>
        <ecNumber evidence="9">3.1.26.3</ecNumber>
    </recommendedName>
    <alternativeName>
        <fullName evidence="9">Ribonuclease III</fullName>
        <shortName evidence="9">RNase III</shortName>
    </alternativeName>
</protein>
<keyword evidence="3 9" id="KW-0698">rRNA processing</keyword>
<dbReference type="GO" id="GO:0003725">
    <property type="term" value="F:double-stranded RNA binding"/>
    <property type="evidence" value="ECO:0007669"/>
    <property type="project" value="TreeGrafter"/>
</dbReference>
<dbReference type="PROSITE" id="PS00517">
    <property type="entry name" value="RNASE_3_1"/>
    <property type="match status" value="1"/>
</dbReference>
<evidence type="ECO:0000256" key="3">
    <source>
        <dbReference type="ARBA" id="ARBA00022552"/>
    </source>
</evidence>
<dbReference type="SUPFAM" id="SSF69065">
    <property type="entry name" value="RNase III domain-like"/>
    <property type="match status" value="1"/>
</dbReference>
<comment type="cofactor">
    <cofactor evidence="9">
        <name>Mg(2+)</name>
        <dbReference type="ChEBI" id="CHEBI:18420"/>
    </cofactor>
</comment>
<comment type="similarity">
    <text evidence="2">Belongs to the ribonuclease III family.</text>
</comment>
<feature type="domain" description="RNase III" evidence="11">
    <location>
        <begin position="29"/>
        <end position="158"/>
    </location>
</feature>
<dbReference type="InterPro" id="IPR036389">
    <property type="entry name" value="RNase_III_sf"/>
</dbReference>
<feature type="active site" evidence="9">
    <location>
        <position position="75"/>
    </location>
</feature>
<evidence type="ECO:0000256" key="9">
    <source>
        <dbReference type="HAMAP-Rule" id="MF_00104"/>
    </source>
</evidence>
<dbReference type="GO" id="GO:0004525">
    <property type="term" value="F:ribonuclease III activity"/>
    <property type="evidence" value="ECO:0007669"/>
    <property type="project" value="UniProtKB-UniRule"/>
</dbReference>
<reference evidence="12" key="1">
    <citation type="journal article" date="2020" name="mSystems">
        <title>Genome- and Community-Level Interaction Insights into Carbon Utilization and Element Cycling Functions of Hydrothermarchaeota in Hydrothermal Sediment.</title>
        <authorList>
            <person name="Zhou Z."/>
            <person name="Liu Y."/>
            <person name="Xu W."/>
            <person name="Pan J."/>
            <person name="Luo Z.H."/>
            <person name="Li M."/>
        </authorList>
    </citation>
    <scope>NUCLEOTIDE SEQUENCE [LARGE SCALE GENOMIC DNA]</scope>
    <source>
        <strain evidence="12">SpSt-143</strain>
    </source>
</reference>
<comment type="catalytic activity">
    <reaction evidence="1 9">
        <text>Endonucleolytic cleavage to 5'-phosphomonoester.</text>
        <dbReference type="EC" id="3.1.26.3"/>
    </reaction>
</comment>
<gene>
    <name evidence="9 12" type="primary">rnc</name>
    <name evidence="12" type="ORF">ENO59_09565</name>
</gene>
<sequence length="263" mass="29640">MAYWLERLQQWLRGIQTSAAPNPILDRTREQFRQLTGLPVQNVPLYEQALTHRSLFRGEPGSYLYSNERLEFLGDAVLGFVVAAYLYERFPDRDEGFLTRLRAKLVNQEALAKAARSLQLGAYLRLSEDVQHVGGQDNPSILADAFEALIGALYLDLGLEAARAFVERVLLASYDLEALARRSDNYKSLLLEFAQARGWPQPRYQVVAEEGPSHARTFIVEAWIGDRQLGRGIARSKKLAEQQAARAALAYLQAAENPQDYGQ</sequence>
<evidence type="ECO:0000256" key="4">
    <source>
        <dbReference type="ARBA" id="ARBA00022664"/>
    </source>
</evidence>
<dbReference type="GO" id="GO:0005737">
    <property type="term" value="C:cytoplasm"/>
    <property type="evidence" value="ECO:0007669"/>
    <property type="project" value="UniProtKB-SubCell"/>
</dbReference>
<comment type="function">
    <text evidence="9">Digests double-stranded RNA. Involved in the processing of primary rRNA transcript to yield the immediate precursors to the large and small rRNAs (23S and 16S). Processes some mRNAs, and tRNAs when they are encoded in the rRNA operon. Processes pre-crRNA and tracrRNA of type II CRISPR loci if present in the organism.</text>
</comment>
<dbReference type="AlphaFoldDB" id="A0A7V2B1X0"/>
<dbReference type="SUPFAM" id="SSF54768">
    <property type="entry name" value="dsRNA-binding domain-like"/>
    <property type="match status" value="1"/>
</dbReference>
<dbReference type="CDD" id="cd10845">
    <property type="entry name" value="DSRM_RNAse_III_family"/>
    <property type="match status" value="1"/>
</dbReference>
<dbReference type="GO" id="GO:0019843">
    <property type="term" value="F:rRNA binding"/>
    <property type="evidence" value="ECO:0007669"/>
    <property type="project" value="UniProtKB-KW"/>
</dbReference>
<organism evidence="12">
    <name type="scientific">Rhodothermus marinus</name>
    <name type="common">Rhodothermus obamensis</name>
    <dbReference type="NCBI Taxonomy" id="29549"/>
    <lineage>
        <taxon>Bacteria</taxon>
        <taxon>Pseudomonadati</taxon>
        <taxon>Rhodothermota</taxon>
        <taxon>Rhodothermia</taxon>
        <taxon>Rhodothermales</taxon>
        <taxon>Rhodothermaceae</taxon>
        <taxon>Rhodothermus</taxon>
    </lineage>
</organism>
<dbReference type="PANTHER" id="PTHR11207:SF0">
    <property type="entry name" value="RIBONUCLEASE 3"/>
    <property type="match status" value="1"/>
</dbReference>
<dbReference type="SMART" id="SM00358">
    <property type="entry name" value="DSRM"/>
    <property type="match status" value="1"/>
</dbReference>
<dbReference type="GO" id="GO:0006397">
    <property type="term" value="P:mRNA processing"/>
    <property type="evidence" value="ECO:0007669"/>
    <property type="project" value="UniProtKB-UniRule"/>
</dbReference>
<dbReference type="GO" id="GO:0006364">
    <property type="term" value="P:rRNA processing"/>
    <property type="evidence" value="ECO:0007669"/>
    <property type="project" value="UniProtKB-UniRule"/>
</dbReference>
<feature type="binding site" evidence="9">
    <location>
        <position position="71"/>
    </location>
    <ligand>
        <name>Mg(2+)</name>
        <dbReference type="ChEBI" id="CHEBI:18420"/>
    </ligand>
</feature>
<evidence type="ECO:0000256" key="6">
    <source>
        <dbReference type="ARBA" id="ARBA00022759"/>
    </source>
</evidence>
<name>A0A7V2B1X0_RHOMR</name>
<evidence type="ECO:0000256" key="2">
    <source>
        <dbReference type="ARBA" id="ARBA00010183"/>
    </source>
</evidence>
<comment type="subunit">
    <text evidence="9">Homodimer.</text>
</comment>
<dbReference type="PROSITE" id="PS50137">
    <property type="entry name" value="DS_RBD"/>
    <property type="match status" value="1"/>
</dbReference>
<proteinExistence type="inferred from homology"/>
<evidence type="ECO:0000256" key="7">
    <source>
        <dbReference type="ARBA" id="ARBA00022801"/>
    </source>
</evidence>
<dbReference type="InterPro" id="IPR011907">
    <property type="entry name" value="RNase_III"/>
</dbReference>
<evidence type="ECO:0000256" key="1">
    <source>
        <dbReference type="ARBA" id="ARBA00000109"/>
    </source>
</evidence>
<dbReference type="InterPro" id="IPR014720">
    <property type="entry name" value="dsRBD_dom"/>
</dbReference>
<keyword evidence="7 9" id="KW-0378">Hydrolase</keyword>
<dbReference type="InterPro" id="IPR000999">
    <property type="entry name" value="RNase_III_dom"/>
</dbReference>
<evidence type="ECO:0000256" key="8">
    <source>
        <dbReference type="ARBA" id="ARBA00022884"/>
    </source>
</evidence>
<keyword evidence="5 9" id="KW-0540">Nuclease</keyword>
<feature type="binding site" evidence="9">
    <location>
        <position position="147"/>
    </location>
    <ligand>
        <name>Mg(2+)</name>
        <dbReference type="ChEBI" id="CHEBI:18420"/>
    </ligand>
</feature>
<keyword evidence="9" id="KW-0819">tRNA processing</keyword>
<dbReference type="PANTHER" id="PTHR11207">
    <property type="entry name" value="RIBONUCLEASE III"/>
    <property type="match status" value="1"/>
</dbReference>
<evidence type="ECO:0000259" key="10">
    <source>
        <dbReference type="PROSITE" id="PS50137"/>
    </source>
</evidence>
<keyword evidence="6 9" id="KW-0255">Endonuclease</keyword>
<dbReference type="FunFam" id="1.10.1520.10:FF:000001">
    <property type="entry name" value="Ribonuclease 3"/>
    <property type="match status" value="1"/>
</dbReference>
<keyword evidence="4 9" id="KW-0507">mRNA processing</keyword>
<dbReference type="EMBL" id="DSGB01000006">
    <property type="protein sequence ID" value="HER96745.1"/>
    <property type="molecule type" value="Genomic_DNA"/>
</dbReference>
<dbReference type="HAMAP" id="MF_00104">
    <property type="entry name" value="RNase_III"/>
    <property type="match status" value="1"/>
</dbReference>
<accession>A0A7V2B1X0</accession>
<feature type="binding site" evidence="9">
    <location>
        <position position="144"/>
    </location>
    <ligand>
        <name>Mg(2+)</name>
        <dbReference type="ChEBI" id="CHEBI:18420"/>
    </ligand>
</feature>
<dbReference type="Gene3D" id="3.30.160.20">
    <property type="match status" value="1"/>
</dbReference>